<proteinExistence type="predicted"/>
<keyword evidence="3" id="KW-0597">Phosphoprotein</keyword>
<dbReference type="Pfam" id="PF02518">
    <property type="entry name" value="HATPase_c"/>
    <property type="match status" value="1"/>
</dbReference>
<dbReference type="Proteomes" id="UP001595828">
    <property type="component" value="Unassembled WGS sequence"/>
</dbReference>
<protein>
    <recommendedName>
        <fullName evidence="2">histidine kinase</fullName>
        <ecNumber evidence="2">2.7.13.3</ecNumber>
    </recommendedName>
</protein>
<dbReference type="InterPro" id="IPR003594">
    <property type="entry name" value="HATPase_dom"/>
</dbReference>
<dbReference type="SMART" id="SM00387">
    <property type="entry name" value="HATPase_c"/>
    <property type="match status" value="1"/>
</dbReference>
<dbReference type="Pfam" id="PF12860">
    <property type="entry name" value="PAS_7"/>
    <property type="match status" value="2"/>
</dbReference>
<dbReference type="InterPro" id="IPR035965">
    <property type="entry name" value="PAS-like_dom_sf"/>
</dbReference>
<evidence type="ECO:0000259" key="7">
    <source>
        <dbReference type="PROSITE" id="PS50109"/>
    </source>
</evidence>
<keyword evidence="5" id="KW-0418">Kinase</keyword>
<dbReference type="Gene3D" id="3.30.450.20">
    <property type="entry name" value="PAS domain"/>
    <property type="match status" value="2"/>
</dbReference>
<evidence type="ECO:0000256" key="4">
    <source>
        <dbReference type="ARBA" id="ARBA00022679"/>
    </source>
</evidence>
<evidence type="ECO:0000256" key="6">
    <source>
        <dbReference type="ARBA" id="ARBA00023012"/>
    </source>
</evidence>
<evidence type="ECO:0000256" key="3">
    <source>
        <dbReference type="ARBA" id="ARBA00022553"/>
    </source>
</evidence>
<dbReference type="PRINTS" id="PR00344">
    <property type="entry name" value="BCTRLSENSOR"/>
</dbReference>
<evidence type="ECO:0000256" key="2">
    <source>
        <dbReference type="ARBA" id="ARBA00012438"/>
    </source>
</evidence>
<keyword evidence="4" id="KW-0808">Transferase</keyword>
<feature type="domain" description="Histidine kinase" evidence="7">
    <location>
        <begin position="569"/>
        <end position="785"/>
    </location>
</feature>
<dbReference type="InterPro" id="IPR004358">
    <property type="entry name" value="Sig_transdc_His_kin-like_C"/>
</dbReference>
<dbReference type="PANTHER" id="PTHR43711">
    <property type="entry name" value="TWO-COMPONENT HISTIDINE KINASE"/>
    <property type="match status" value="1"/>
</dbReference>
<evidence type="ECO:0000256" key="1">
    <source>
        <dbReference type="ARBA" id="ARBA00000085"/>
    </source>
</evidence>
<evidence type="ECO:0000313" key="9">
    <source>
        <dbReference type="Proteomes" id="UP001595828"/>
    </source>
</evidence>
<dbReference type="SUPFAM" id="SSF55785">
    <property type="entry name" value="PYP-like sensor domain (PAS domain)"/>
    <property type="match status" value="3"/>
</dbReference>
<gene>
    <name evidence="8" type="ORF">ACFO0A_09860</name>
</gene>
<dbReference type="InterPro" id="IPR005467">
    <property type="entry name" value="His_kinase_dom"/>
</dbReference>
<dbReference type="EMBL" id="JBHSDR010000006">
    <property type="protein sequence ID" value="MFC4295357.1"/>
    <property type="molecule type" value="Genomic_DNA"/>
</dbReference>
<evidence type="ECO:0000256" key="5">
    <source>
        <dbReference type="ARBA" id="ARBA00022777"/>
    </source>
</evidence>
<reference evidence="9" key="1">
    <citation type="journal article" date="2019" name="Int. J. Syst. Evol. Microbiol.">
        <title>The Global Catalogue of Microorganisms (GCM) 10K type strain sequencing project: providing services to taxonomists for standard genome sequencing and annotation.</title>
        <authorList>
            <consortium name="The Broad Institute Genomics Platform"/>
            <consortium name="The Broad Institute Genome Sequencing Center for Infectious Disease"/>
            <person name="Wu L."/>
            <person name="Ma J."/>
        </authorList>
    </citation>
    <scope>NUCLEOTIDE SEQUENCE [LARGE SCALE GENOMIC DNA]</scope>
    <source>
        <strain evidence="9">CGMCC 1.12989</strain>
    </source>
</reference>
<dbReference type="SUPFAM" id="SSF47384">
    <property type="entry name" value="Homodimeric domain of signal transducing histidine kinase"/>
    <property type="match status" value="1"/>
</dbReference>
<dbReference type="CDD" id="cd00075">
    <property type="entry name" value="HATPase"/>
    <property type="match status" value="1"/>
</dbReference>
<dbReference type="Pfam" id="PF00512">
    <property type="entry name" value="HisKA"/>
    <property type="match status" value="1"/>
</dbReference>
<dbReference type="EC" id="2.7.13.3" evidence="2"/>
<dbReference type="SMART" id="SM00388">
    <property type="entry name" value="HisKA"/>
    <property type="match status" value="1"/>
</dbReference>
<dbReference type="SMART" id="SM00091">
    <property type="entry name" value="PAS"/>
    <property type="match status" value="2"/>
</dbReference>
<dbReference type="InterPro" id="IPR003661">
    <property type="entry name" value="HisK_dim/P_dom"/>
</dbReference>
<dbReference type="InterPro" id="IPR000014">
    <property type="entry name" value="PAS"/>
</dbReference>
<dbReference type="SUPFAM" id="SSF55874">
    <property type="entry name" value="ATPase domain of HSP90 chaperone/DNA topoisomerase II/histidine kinase"/>
    <property type="match status" value="1"/>
</dbReference>
<dbReference type="RefSeq" id="WP_379538836.1">
    <property type="nucleotide sequence ID" value="NZ_JBHSDR010000006.1"/>
</dbReference>
<accession>A0ABV8RR01</accession>
<dbReference type="PANTHER" id="PTHR43711:SF1">
    <property type="entry name" value="HISTIDINE KINASE 1"/>
    <property type="match status" value="1"/>
</dbReference>
<dbReference type="InterPro" id="IPR036890">
    <property type="entry name" value="HATPase_C_sf"/>
</dbReference>
<organism evidence="8 9">
    <name type="scientific">Novosphingobium tardum</name>
    <dbReference type="NCBI Taxonomy" id="1538021"/>
    <lineage>
        <taxon>Bacteria</taxon>
        <taxon>Pseudomonadati</taxon>
        <taxon>Pseudomonadota</taxon>
        <taxon>Alphaproteobacteria</taxon>
        <taxon>Sphingomonadales</taxon>
        <taxon>Sphingomonadaceae</taxon>
        <taxon>Novosphingobium</taxon>
    </lineage>
</organism>
<keyword evidence="6" id="KW-0902">Two-component regulatory system</keyword>
<comment type="catalytic activity">
    <reaction evidence="1">
        <text>ATP + protein L-histidine = ADP + protein N-phospho-L-histidine.</text>
        <dbReference type="EC" id="2.7.13.3"/>
    </reaction>
</comment>
<comment type="caution">
    <text evidence="8">The sequence shown here is derived from an EMBL/GenBank/DDBJ whole genome shotgun (WGS) entry which is preliminary data.</text>
</comment>
<dbReference type="InterPro" id="IPR050736">
    <property type="entry name" value="Sensor_HK_Regulatory"/>
</dbReference>
<dbReference type="PROSITE" id="PS50109">
    <property type="entry name" value="HIS_KIN"/>
    <property type="match status" value="1"/>
</dbReference>
<evidence type="ECO:0000313" key="8">
    <source>
        <dbReference type="EMBL" id="MFC4295357.1"/>
    </source>
</evidence>
<dbReference type="Gene3D" id="1.10.287.130">
    <property type="match status" value="1"/>
</dbReference>
<dbReference type="InterPro" id="IPR036097">
    <property type="entry name" value="HisK_dim/P_sf"/>
</dbReference>
<sequence length="785" mass="85555">MILSQTALALIGLLLAAWTLAAAWAFLSARRRERRAEASQRLTRRLSRMIDEAPALPLLVRSDGRIEGPARLAAWLGLDAMPGYLSELDAGTKGLSEFQLGELTTAVRRTQKTAAPFKLVLTPRGSRRSLALRGHLADPQVSPGGAALVWVFDFSDSEAELRRLRDETSAAQSRFAALAGLIEAAPLPMWSRDPDGRLQLVNTAYVAAVGGASAESVVEAQTELVEPVDGLSAAQVAQQSREQNMPLERVVTATVSGPQGNERRSLRVTDLPIGSEGVAGYAVDIEELEEQTRAFRAFRDAQRDMLDILSAGIAQFDAAHRLVFANQPFLRQFAIPPTWLLDAPPFDRVFDKMRDNSRLPEVRDFPEWRRERQQWFHSGDTREEAWSLSDGTHLRVVAQPMPDGGLLLIFEDRTEQLQLSATRDTLLRTRTATFDNLFESLAVFAPDGRLALWNRRFAADWGLDDAFLDEHPKVEPLLARVASRLKRPAQVEALGQVIRAATLERIERSGRAALADGRFLEFAGVPLPDGNGLLTVLDITDSQKAQAALSERNAALVEADAVKTRFIANMAYEFRTPLTSIGGFAEMLEAGVAGELGPQAREYVAAILSSVHRLGEQIENVLDLAQSEAGTLPFQREPVELRSLIVDLLRQRRERVGQAGLTVDLRGTAATVPVEGDARRLSRAFAQLIDNAIAATPSGGRILVEVTRRPRGAARVVVSDNGPGMDPATLARALDGMRVAPDGKTVDRRQGLGLPLARQLVEGHGGKLELLSEPGQGTAAIVTLP</sequence>
<dbReference type="CDD" id="cd00082">
    <property type="entry name" value="HisKA"/>
    <property type="match status" value="1"/>
</dbReference>
<dbReference type="Gene3D" id="3.30.565.10">
    <property type="entry name" value="Histidine kinase-like ATPase, C-terminal domain"/>
    <property type="match status" value="1"/>
</dbReference>
<keyword evidence="9" id="KW-1185">Reference proteome</keyword>
<name>A0ABV8RR01_9SPHN</name>